<keyword evidence="1" id="KW-1133">Transmembrane helix</keyword>
<dbReference type="AlphaFoldDB" id="A0A1R3TY00"/>
<dbReference type="Proteomes" id="UP000187891">
    <property type="component" value="Unassembled WGS sequence"/>
</dbReference>
<keyword evidence="1" id="KW-0472">Membrane</keyword>
<evidence type="ECO:0000313" key="3">
    <source>
        <dbReference type="Proteomes" id="UP000187891"/>
    </source>
</evidence>
<evidence type="ECO:0000313" key="2">
    <source>
        <dbReference type="EMBL" id="SCX31874.1"/>
    </source>
</evidence>
<evidence type="ECO:0008006" key="4">
    <source>
        <dbReference type="Google" id="ProtNLM"/>
    </source>
</evidence>
<accession>A0A1R3TY00</accession>
<gene>
    <name evidence="2" type="ORF">DSM25559_3821</name>
</gene>
<reference evidence="3" key="1">
    <citation type="submission" date="2016-10" db="EMBL/GenBank/DDBJ databases">
        <authorList>
            <person name="Wibberg D."/>
        </authorList>
    </citation>
    <scope>NUCLEOTIDE SEQUENCE [LARGE SCALE GENOMIC DNA]</scope>
</reference>
<protein>
    <recommendedName>
        <fullName evidence="4">DUF4145 domain-containing protein</fullName>
    </recommendedName>
</protein>
<dbReference type="EMBL" id="FMUE01000010">
    <property type="protein sequence ID" value="SCX31874.1"/>
    <property type="molecule type" value="Genomic_DNA"/>
</dbReference>
<keyword evidence="1" id="KW-0812">Transmembrane</keyword>
<name>A0A1R3TY00_9HYPH</name>
<proteinExistence type="predicted"/>
<dbReference type="RefSeq" id="WP_143239446.1">
    <property type="nucleotide sequence ID" value="NZ_FMUE01000010.1"/>
</dbReference>
<sequence length="201" mass="22155">MSPELLTAIAAIFGSIAWPVAIIVVVIVMRREITHLLSRLEHVNFAGNGMSFNKAALKADIQDAAENLAESAETEATSTRRPALDLTMTALIDTDPVQAVVFSWRRLEQAMIELADAHNVWLDLRSARKSAEQLRGVGAISLEMAEVIKSLYSTYKSAMHSYNFALDKPSIEQYVLLTIETRDAILKMLSTKPGRSEPPAD</sequence>
<feature type="transmembrane region" description="Helical" evidence="1">
    <location>
        <begin position="6"/>
        <end position="29"/>
    </location>
</feature>
<evidence type="ECO:0000256" key="1">
    <source>
        <dbReference type="SAM" id="Phobius"/>
    </source>
</evidence>
<organism evidence="2 3">
    <name type="scientific">Agrobacterium rosae</name>
    <dbReference type="NCBI Taxonomy" id="1972867"/>
    <lineage>
        <taxon>Bacteria</taxon>
        <taxon>Pseudomonadati</taxon>
        <taxon>Pseudomonadota</taxon>
        <taxon>Alphaproteobacteria</taxon>
        <taxon>Hyphomicrobiales</taxon>
        <taxon>Rhizobiaceae</taxon>
        <taxon>Rhizobium/Agrobacterium group</taxon>
        <taxon>Agrobacterium</taxon>
    </lineage>
</organism>